<feature type="domain" description="Acyl-CoA dehydrogenase/oxidase C-terminal" evidence="6">
    <location>
        <begin position="297"/>
        <end position="423"/>
    </location>
</feature>
<evidence type="ECO:0000256" key="5">
    <source>
        <dbReference type="RuleBase" id="RU362125"/>
    </source>
</evidence>
<keyword evidence="4 5" id="KW-0274">FAD</keyword>
<dbReference type="Pfam" id="PF02771">
    <property type="entry name" value="Acyl-CoA_dh_N"/>
    <property type="match status" value="1"/>
</dbReference>
<dbReference type="Gene3D" id="1.20.140.10">
    <property type="entry name" value="Butyryl-CoA Dehydrogenase, subunit A, domain 3"/>
    <property type="match status" value="1"/>
</dbReference>
<dbReference type="InterPro" id="IPR036250">
    <property type="entry name" value="AcylCo_DH-like_C"/>
</dbReference>
<dbReference type="RefSeq" id="WP_090262935.1">
    <property type="nucleotide sequence ID" value="NZ_FNDS01000005.1"/>
</dbReference>
<evidence type="ECO:0000259" key="6">
    <source>
        <dbReference type="Pfam" id="PF00441"/>
    </source>
</evidence>
<evidence type="ECO:0000256" key="2">
    <source>
        <dbReference type="ARBA" id="ARBA00009347"/>
    </source>
</evidence>
<dbReference type="GO" id="GO:0003995">
    <property type="term" value="F:acyl-CoA dehydrogenase activity"/>
    <property type="evidence" value="ECO:0007669"/>
    <property type="project" value="InterPro"/>
</dbReference>
<evidence type="ECO:0000313" key="10">
    <source>
        <dbReference type="Proteomes" id="UP000199636"/>
    </source>
</evidence>
<keyword evidence="5" id="KW-0560">Oxidoreductase</keyword>
<dbReference type="Proteomes" id="UP000199636">
    <property type="component" value="Unassembled WGS sequence"/>
</dbReference>
<dbReference type="InterPro" id="IPR013786">
    <property type="entry name" value="AcylCoA_DH/ox_N"/>
</dbReference>
<dbReference type="PANTHER" id="PTHR43884">
    <property type="entry name" value="ACYL-COA DEHYDROGENASE"/>
    <property type="match status" value="1"/>
</dbReference>
<organism evidence="9 10">
    <name type="scientific">Pseudomonas panipatensis</name>
    <dbReference type="NCBI Taxonomy" id="428992"/>
    <lineage>
        <taxon>Bacteria</taxon>
        <taxon>Pseudomonadati</taxon>
        <taxon>Pseudomonadota</taxon>
        <taxon>Gammaproteobacteria</taxon>
        <taxon>Pseudomonadales</taxon>
        <taxon>Pseudomonadaceae</taxon>
        <taxon>Pseudomonas</taxon>
    </lineage>
</organism>
<reference evidence="10" key="1">
    <citation type="submission" date="2016-10" db="EMBL/GenBank/DDBJ databases">
        <authorList>
            <person name="Varghese N."/>
            <person name="Submissions S."/>
        </authorList>
    </citation>
    <scope>NUCLEOTIDE SEQUENCE [LARGE SCALE GENOMIC DNA]</scope>
    <source>
        <strain evidence="10">CCM 7469</strain>
    </source>
</reference>
<comment type="similarity">
    <text evidence="2 5">Belongs to the acyl-CoA dehydrogenase family.</text>
</comment>
<dbReference type="InterPro" id="IPR006089">
    <property type="entry name" value="Acyl-CoA_DH_CS"/>
</dbReference>
<dbReference type="AlphaFoldDB" id="A0A1G8H584"/>
<dbReference type="GO" id="GO:0050660">
    <property type="term" value="F:flavin adenine dinucleotide binding"/>
    <property type="evidence" value="ECO:0007669"/>
    <property type="project" value="InterPro"/>
</dbReference>
<gene>
    <name evidence="9" type="ORF">SAMN05216272_10521</name>
</gene>
<dbReference type="Pfam" id="PF00441">
    <property type="entry name" value="Acyl-CoA_dh_1"/>
    <property type="match status" value="1"/>
</dbReference>
<evidence type="ECO:0000256" key="4">
    <source>
        <dbReference type="ARBA" id="ARBA00022827"/>
    </source>
</evidence>
<dbReference type="InterPro" id="IPR009100">
    <property type="entry name" value="AcylCoA_DH/oxidase_NM_dom_sf"/>
</dbReference>
<dbReference type="InterPro" id="IPR009075">
    <property type="entry name" value="AcylCo_DH/oxidase_C"/>
</dbReference>
<keyword evidence="3 5" id="KW-0285">Flavoprotein</keyword>
<evidence type="ECO:0000259" key="7">
    <source>
        <dbReference type="Pfam" id="PF02770"/>
    </source>
</evidence>
<dbReference type="InterPro" id="IPR037069">
    <property type="entry name" value="AcylCoA_DH/ox_N_sf"/>
</dbReference>
<dbReference type="Gene3D" id="1.10.540.10">
    <property type="entry name" value="Acyl-CoA dehydrogenase/oxidase, N-terminal domain"/>
    <property type="match status" value="1"/>
</dbReference>
<name>A0A1G8H584_9PSED</name>
<comment type="cofactor">
    <cofactor evidence="1 5">
        <name>FAD</name>
        <dbReference type="ChEBI" id="CHEBI:57692"/>
    </cofactor>
</comment>
<dbReference type="EMBL" id="FNDS01000005">
    <property type="protein sequence ID" value="SDI01812.1"/>
    <property type="molecule type" value="Genomic_DNA"/>
</dbReference>
<dbReference type="PROSITE" id="PS00073">
    <property type="entry name" value="ACYL_COA_DH_2"/>
    <property type="match status" value="1"/>
</dbReference>
<feature type="domain" description="Acyl-CoA dehydrogenase/oxidase N-terminal" evidence="8">
    <location>
        <begin position="71"/>
        <end position="182"/>
    </location>
</feature>
<dbReference type="Pfam" id="PF02770">
    <property type="entry name" value="Acyl-CoA_dh_M"/>
    <property type="match status" value="1"/>
</dbReference>
<dbReference type="PANTHER" id="PTHR43884:SF12">
    <property type="entry name" value="ISOVALERYL-COA DEHYDROGENASE, MITOCHONDRIAL-RELATED"/>
    <property type="match status" value="1"/>
</dbReference>
<proteinExistence type="inferred from homology"/>
<dbReference type="OrthoDB" id="142556at2"/>
<evidence type="ECO:0008006" key="11">
    <source>
        <dbReference type="Google" id="ProtNLM"/>
    </source>
</evidence>
<dbReference type="SUPFAM" id="SSF47203">
    <property type="entry name" value="Acyl-CoA dehydrogenase C-terminal domain-like"/>
    <property type="match status" value="1"/>
</dbReference>
<dbReference type="InterPro" id="IPR046373">
    <property type="entry name" value="Acyl-CoA_Oxase/DH_mid-dom_sf"/>
</dbReference>
<evidence type="ECO:0000256" key="3">
    <source>
        <dbReference type="ARBA" id="ARBA00022630"/>
    </source>
</evidence>
<keyword evidence="10" id="KW-1185">Reference proteome</keyword>
<feature type="domain" description="Acyl-CoA oxidase/dehydrogenase middle" evidence="7">
    <location>
        <begin position="191"/>
        <end position="279"/>
    </location>
</feature>
<accession>A0A1G8H584</accession>
<dbReference type="SUPFAM" id="SSF56645">
    <property type="entry name" value="Acyl-CoA dehydrogenase NM domain-like"/>
    <property type="match status" value="1"/>
</dbReference>
<evidence type="ECO:0000259" key="8">
    <source>
        <dbReference type="Pfam" id="PF02771"/>
    </source>
</evidence>
<protein>
    <recommendedName>
        <fullName evidence="11">Acyl-CoA dehydrogenase</fullName>
    </recommendedName>
</protein>
<sequence>MTTTVQGRALAMLNRVAQADWPDRLKLRKPIEKLLYSGSRSGFRLASERAAKQARGPRQVDPDGLFDLSLSAEQRMLVDMLEGFAAEVLRPAAHAADATARLPAALLNQVAELGLSHYGVGEAHGGMAGERTLLTNALIGEALARGDLSLAAALLVPLSAANCLRRWGSAEQQAQWLPAFVAADGPPLIAIAVNEPRPLGRPAEPKTRARKRAGHYLLSGEKSLVLRGLDASQLIVAAQAADGAALFLVDASAKGVERLPEPAMGLKASGTARVRLNGVKVAAERRLAAPDFDFQAFLDLSGLAWCALAVGTGQAALDYLIDYCNQRQAFGEPISHRQGVAFMVADIAIELDAMRLLLWRACALAERGQAFPREAYLARLLCAEKAMKIGTDSVQLLGGHGFTQEHPVERWYRDLRAVAVMAGGVHL</sequence>
<evidence type="ECO:0000313" key="9">
    <source>
        <dbReference type="EMBL" id="SDI01812.1"/>
    </source>
</evidence>
<evidence type="ECO:0000256" key="1">
    <source>
        <dbReference type="ARBA" id="ARBA00001974"/>
    </source>
</evidence>
<dbReference type="Gene3D" id="2.40.110.10">
    <property type="entry name" value="Butyryl-CoA Dehydrogenase, subunit A, domain 2"/>
    <property type="match status" value="1"/>
</dbReference>
<dbReference type="STRING" id="428992.SAMN05216272_10521"/>
<dbReference type="InterPro" id="IPR006091">
    <property type="entry name" value="Acyl-CoA_Oxase/DH_mid-dom"/>
</dbReference>